<evidence type="ECO:0000256" key="7">
    <source>
        <dbReference type="SAM" id="MobiDB-lite"/>
    </source>
</evidence>
<feature type="compositionally biased region" description="Basic and acidic residues" evidence="7">
    <location>
        <begin position="18"/>
        <end position="37"/>
    </location>
</feature>
<evidence type="ECO:0000256" key="1">
    <source>
        <dbReference type="ARBA" id="ARBA00002190"/>
    </source>
</evidence>
<dbReference type="PANTHER" id="PTHR33217">
    <property type="entry name" value="TRANSPOSASE FOR INSERTION SEQUENCE ELEMENT IS1081"/>
    <property type="match status" value="1"/>
</dbReference>
<dbReference type="EMBL" id="CYZR01000003">
    <property type="protein sequence ID" value="CUN75621.1"/>
    <property type="molecule type" value="Genomic_DNA"/>
</dbReference>
<comment type="caution">
    <text evidence="8">The sequence shown here is derived from an EMBL/GenBank/DDBJ whole genome shotgun (WGS) entry which is preliminary data.</text>
</comment>
<gene>
    <name evidence="8" type="ORF">ERS852473_01003</name>
</gene>
<evidence type="ECO:0000313" key="9">
    <source>
        <dbReference type="Proteomes" id="UP000095488"/>
    </source>
</evidence>
<keyword evidence="3 6" id="KW-0815">Transposition</keyword>
<evidence type="ECO:0000256" key="3">
    <source>
        <dbReference type="ARBA" id="ARBA00022578"/>
    </source>
</evidence>
<sequence>MAFISFTGNIGNDSDISYNEKKQEETHSEKYSQEDYSKAETKLDKLNKVIAEKEKKLEDLKDDILEQEGILKDLKIDILQRKNVIKDLELQLIQKEVGLKNLEEQILDKYKQKDVYKQEDSIKDNNVNNIKVVDFDIWIDRELEKVYSVVFTDVYKFKIKKEEKVMFKYIYSVIGIDIKGKRDILGIWVFNEESVKCWVDIFDELKDRGVRDILIISIPLISELKKGILSVYPKAKIEFSITDEIRMCNKYVYYKDLKPFNTDLKKIYLASTEEIALKEYDELDRKWRDKYPIALKAWDSNLNSLSLIYKYPEEIRRILYATNTLEKYNNKLKKIIKDTYETSSNGEISEKIYCEVIGLTYKWKQPIRGWVEVLSKLSMIFKSRVDRQVL</sequence>
<dbReference type="RefSeq" id="WP_055258262.1">
    <property type="nucleotide sequence ID" value="NZ_CABIXL010000003.1"/>
</dbReference>
<evidence type="ECO:0000313" key="8">
    <source>
        <dbReference type="EMBL" id="CUN75621.1"/>
    </source>
</evidence>
<organism evidence="8 9">
    <name type="scientific">Sarcina ventriculi</name>
    <name type="common">Clostridium ventriculi</name>
    <dbReference type="NCBI Taxonomy" id="1267"/>
    <lineage>
        <taxon>Bacteria</taxon>
        <taxon>Bacillati</taxon>
        <taxon>Bacillota</taxon>
        <taxon>Clostridia</taxon>
        <taxon>Eubacteriales</taxon>
        <taxon>Clostridiaceae</taxon>
        <taxon>Sarcina</taxon>
    </lineage>
</organism>
<dbReference type="Pfam" id="PF00872">
    <property type="entry name" value="Transposase_mut"/>
    <property type="match status" value="1"/>
</dbReference>
<evidence type="ECO:0000256" key="4">
    <source>
        <dbReference type="ARBA" id="ARBA00023125"/>
    </source>
</evidence>
<keyword evidence="5 6" id="KW-0233">DNA recombination</keyword>
<protein>
    <recommendedName>
        <fullName evidence="6">Mutator family transposase</fullName>
    </recommendedName>
</protein>
<dbReference type="Proteomes" id="UP000095488">
    <property type="component" value="Unassembled WGS sequence"/>
</dbReference>
<evidence type="ECO:0000256" key="6">
    <source>
        <dbReference type="RuleBase" id="RU365089"/>
    </source>
</evidence>
<reference evidence="8 9" key="1">
    <citation type="submission" date="2015-09" db="EMBL/GenBank/DDBJ databases">
        <authorList>
            <consortium name="Pathogen Informatics"/>
        </authorList>
    </citation>
    <scope>NUCLEOTIDE SEQUENCE [LARGE SCALE GENOMIC DNA]</scope>
    <source>
        <strain evidence="8 9">2789STDY5834858</strain>
    </source>
</reference>
<keyword evidence="9" id="KW-1185">Reference proteome</keyword>
<dbReference type="InterPro" id="IPR001207">
    <property type="entry name" value="Transposase_mutator"/>
</dbReference>
<keyword evidence="4 6" id="KW-0238">DNA-binding</keyword>
<proteinExistence type="inferred from homology"/>
<dbReference type="PANTHER" id="PTHR33217:SF8">
    <property type="entry name" value="MUTATOR FAMILY TRANSPOSASE"/>
    <property type="match status" value="1"/>
</dbReference>
<keyword evidence="6" id="KW-0814">Transposable element</keyword>
<comment type="similarity">
    <text evidence="2 6">Belongs to the transposase mutator family.</text>
</comment>
<feature type="region of interest" description="Disordered" evidence="7">
    <location>
        <begin position="14"/>
        <end position="37"/>
    </location>
</feature>
<evidence type="ECO:0000256" key="5">
    <source>
        <dbReference type="ARBA" id="ARBA00023172"/>
    </source>
</evidence>
<name>A0ABM9UP90_SARVE</name>
<evidence type="ECO:0000256" key="2">
    <source>
        <dbReference type="ARBA" id="ARBA00010961"/>
    </source>
</evidence>
<accession>A0ABM9UP90</accession>
<comment type="function">
    <text evidence="1 6">Required for the transposition of the insertion element.</text>
</comment>